<dbReference type="Gene3D" id="1.10.10.10">
    <property type="entry name" value="Winged helix-like DNA-binding domain superfamily/Winged helix DNA-binding domain"/>
    <property type="match status" value="1"/>
</dbReference>
<evidence type="ECO:0000313" key="6">
    <source>
        <dbReference type="Proteomes" id="UP000245535"/>
    </source>
</evidence>
<dbReference type="InterPro" id="IPR018490">
    <property type="entry name" value="cNMP-bd_dom_sf"/>
</dbReference>
<evidence type="ECO:0000259" key="4">
    <source>
        <dbReference type="PROSITE" id="PS51063"/>
    </source>
</evidence>
<name>A0A315Z7B8_SEDFL</name>
<dbReference type="SMART" id="SM00419">
    <property type="entry name" value="HTH_CRP"/>
    <property type="match status" value="1"/>
</dbReference>
<keyword evidence="6" id="KW-1185">Reference proteome</keyword>
<dbReference type="InterPro" id="IPR036388">
    <property type="entry name" value="WH-like_DNA-bd_sf"/>
</dbReference>
<comment type="caution">
    <text evidence="5">The sequence shown here is derived from an EMBL/GenBank/DDBJ whole genome shotgun (WGS) entry which is preliminary data.</text>
</comment>
<dbReference type="InterPro" id="IPR000595">
    <property type="entry name" value="cNMP-bd_dom"/>
</dbReference>
<protein>
    <submittedName>
        <fullName evidence="5">CRP/FNR family transcriptional regulator</fullName>
    </submittedName>
</protein>
<dbReference type="RefSeq" id="WP_109620240.1">
    <property type="nucleotide sequence ID" value="NZ_QGDO01000005.1"/>
</dbReference>
<dbReference type="AlphaFoldDB" id="A0A315Z7B8"/>
<feature type="domain" description="HTH crp-type" evidence="4">
    <location>
        <begin position="151"/>
        <end position="215"/>
    </location>
</feature>
<keyword evidence="3" id="KW-0804">Transcription</keyword>
<dbReference type="PROSITE" id="PS51063">
    <property type="entry name" value="HTH_CRP_2"/>
    <property type="match status" value="1"/>
</dbReference>
<gene>
    <name evidence="5" type="ORF">BC781_10514</name>
</gene>
<dbReference type="Pfam" id="PF13545">
    <property type="entry name" value="HTH_Crp_2"/>
    <property type="match status" value="1"/>
</dbReference>
<dbReference type="SUPFAM" id="SSF46785">
    <property type="entry name" value="Winged helix' DNA-binding domain"/>
    <property type="match status" value="1"/>
</dbReference>
<reference evidence="5 6" key="1">
    <citation type="submission" date="2018-03" db="EMBL/GenBank/DDBJ databases">
        <title>Genomic Encyclopedia of Archaeal and Bacterial Type Strains, Phase II (KMG-II): from individual species to whole genera.</title>
        <authorList>
            <person name="Goeker M."/>
        </authorList>
    </citation>
    <scope>NUCLEOTIDE SEQUENCE [LARGE SCALE GENOMIC DNA]</scope>
    <source>
        <strain evidence="5 6">DSM 28229</strain>
    </source>
</reference>
<accession>A0A315Z7B8</accession>
<evidence type="ECO:0000256" key="1">
    <source>
        <dbReference type="ARBA" id="ARBA00023015"/>
    </source>
</evidence>
<sequence>MSTNIDLKKELQEQYGFIFEKELMEDIKKEGIFRSVENGEKLFDVGMHMNSIPLLLKGAIKILRMDKEGDELLLYYLEKGDTCALSLNSYLSGSVSEISAIAEGETALVLIPSSLMDHWMVSYSSWRRFVLSSFDFRMREMLQTIDSLSFMNMDERILKYLKDKAYVNGSTKIQATHQEIAYDLHTSRVVVSRILKKLEKENKINLGRNQIEIIL</sequence>
<organism evidence="5 6">
    <name type="scientific">Sediminitomix flava</name>
    <dbReference type="NCBI Taxonomy" id="379075"/>
    <lineage>
        <taxon>Bacteria</taxon>
        <taxon>Pseudomonadati</taxon>
        <taxon>Bacteroidota</taxon>
        <taxon>Cytophagia</taxon>
        <taxon>Cytophagales</taxon>
        <taxon>Flammeovirgaceae</taxon>
        <taxon>Sediminitomix</taxon>
    </lineage>
</organism>
<keyword evidence="2" id="KW-0238">DNA-binding</keyword>
<evidence type="ECO:0000313" key="5">
    <source>
        <dbReference type="EMBL" id="PWJ39951.1"/>
    </source>
</evidence>
<dbReference type="EMBL" id="QGDO01000005">
    <property type="protein sequence ID" value="PWJ39951.1"/>
    <property type="molecule type" value="Genomic_DNA"/>
</dbReference>
<dbReference type="Proteomes" id="UP000245535">
    <property type="component" value="Unassembled WGS sequence"/>
</dbReference>
<dbReference type="GO" id="GO:0003677">
    <property type="term" value="F:DNA binding"/>
    <property type="evidence" value="ECO:0007669"/>
    <property type="project" value="UniProtKB-KW"/>
</dbReference>
<dbReference type="InterPro" id="IPR012318">
    <property type="entry name" value="HTH_CRP"/>
</dbReference>
<dbReference type="InterPro" id="IPR036390">
    <property type="entry name" value="WH_DNA-bd_sf"/>
</dbReference>
<keyword evidence="1" id="KW-0805">Transcription regulation</keyword>
<dbReference type="SUPFAM" id="SSF51206">
    <property type="entry name" value="cAMP-binding domain-like"/>
    <property type="match status" value="1"/>
</dbReference>
<proteinExistence type="predicted"/>
<dbReference type="Gene3D" id="2.60.120.10">
    <property type="entry name" value="Jelly Rolls"/>
    <property type="match status" value="1"/>
</dbReference>
<evidence type="ECO:0000256" key="3">
    <source>
        <dbReference type="ARBA" id="ARBA00023163"/>
    </source>
</evidence>
<evidence type="ECO:0000256" key="2">
    <source>
        <dbReference type="ARBA" id="ARBA00023125"/>
    </source>
</evidence>
<dbReference type="CDD" id="cd00038">
    <property type="entry name" value="CAP_ED"/>
    <property type="match status" value="1"/>
</dbReference>
<dbReference type="GO" id="GO:0006355">
    <property type="term" value="P:regulation of DNA-templated transcription"/>
    <property type="evidence" value="ECO:0007669"/>
    <property type="project" value="InterPro"/>
</dbReference>
<dbReference type="InterPro" id="IPR014710">
    <property type="entry name" value="RmlC-like_jellyroll"/>
</dbReference>
<dbReference type="Pfam" id="PF00027">
    <property type="entry name" value="cNMP_binding"/>
    <property type="match status" value="1"/>
</dbReference>
<dbReference type="OrthoDB" id="9776746at2"/>